<organism evidence="2 3">
    <name type="scientific">Hyaloscypha variabilis (strain UAMH 11265 / GT02V1 / F)</name>
    <name type="common">Meliniomyces variabilis</name>
    <dbReference type="NCBI Taxonomy" id="1149755"/>
    <lineage>
        <taxon>Eukaryota</taxon>
        <taxon>Fungi</taxon>
        <taxon>Dikarya</taxon>
        <taxon>Ascomycota</taxon>
        <taxon>Pezizomycotina</taxon>
        <taxon>Leotiomycetes</taxon>
        <taxon>Helotiales</taxon>
        <taxon>Hyaloscyphaceae</taxon>
        <taxon>Hyaloscypha</taxon>
        <taxon>Hyaloscypha variabilis</taxon>
    </lineage>
</organism>
<name>A0A2J6S562_HYAVF</name>
<dbReference type="SUPFAM" id="SSF54593">
    <property type="entry name" value="Glyoxalase/Bleomycin resistance protein/Dihydroxybiphenyl dioxygenase"/>
    <property type="match status" value="1"/>
</dbReference>
<evidence type="ECO:0000259" key="1">
    <source>
        <dbReference type="Pfam" id="PF00903"/>
    </source>
</evidence>
<dbReference type="PANTHER" id="PTHR33993">
    <property type="entry name" value="GLYOXALASE-RELATED"/>
    <property type="match status" value="1"/>
</dbReference>
<feature type="domain" description="Glyoxalase/fosfomycin resistance/dioxygenase" evidence="1">
    <location>
        <begin position="17"/>
        <end position="128"/>
    </location>
</feature>
<evidence type="ECO:0000313" key="3">
    <source>
        <dbReference type="Proteomes" id="UP000235786"/>
    </source>
</evidence>
<dbReference type="Proteomes" id="UP000235786">
    <property type="component" value="Unassembled WGS sequence"/>
</dbReference>
<dbReference type="OrthoDB" id="447346at2759"/>
<keyword evidence="3" id="KW-1185">Reference proteome</keyword>
<reference evidence="2 3" key="1">
    <citation type="submission" date="2016-04" db="EMBL/GenBank/DDBJ databases">
        <title>A degradative enzymes factory behind the ericoid mycorrhizal symbiosis.</title>
        <authorList>
            <consortium name="DOE Joint Genome Institute"/>
            <person name="Martino E."/>
            <person name="Morin E."/>
            <person name="Grelet G."/>
            <person name="Kuo A."/>
            <person name="Kohler A."/>
            <person name="Daghino S."/>
            <person name="Barry K."/>
            <person name="Choi C."/>
            <person name="Cichocki N."/>
            <person name="Clum A."/>
            <person name="Copeland A."/>
            <person name="Hainaut M."/>
            <person name="Haridas S."/>
            <person name="Labutti K."/>
            <person name="Lindquist E."/>
            <person name="Lipzen A."/>
            <person name="Khouja H.-R."/>
            <person name="Murat C."/>
            <person name="Ohm R."/>
            <person name="Olson A."/>
            <person name="Spatafora J."/>
            <person name="Veneault-Fourrey C."/>
            <person name="Henrissat B."/>
            <person name="Grigoriev I."/>
            <person name="Martin F."/>
            <person name="Perotto S."/>
        </authorList>
    </citation>
    <scope>NUCLEOTIDE SEQUENCE [LARGE SCALE GENOMIC DNA]</scope>
    <source>
        <strain evidence="2 3">F</strain>
    </source>
</reference>
<dbReference type="InterPro" id="IPR052164">
    <property type="entry name" value="Anthracycline_SecMetBiosynth"/>
</dbReference>
<dbReference type="InterPro" id="IPR029068">
    <property type="entry name" value="Glyas_Bleomycin-R_OHBP_Dase"/>
</dbReference>
<sequence length="136" mass="14892">MSAETPSDPYAKFGFWIPVTDPDRARAFYTAVFDWKCKEKGSASLLEGIKEIYAFTKGGALYGCFFITDKPATPRSEDSPIGVHNVFSVKDIEESLELIEKNGGKIHAGKTSIGPLGFMARFVDTEGNIMGIYAPN</sequence>
<dbReference type="EMBL" id="KZ613939">
    <property type="protein sequence ID" value="PMD45902.1"/>
    <property type="molecule type" value="Genomic_DNA"/>
</dbReference>
<evidence type="ECO:0000313" key="2">
    <source>
        <dbReference type="EMBL" id="PMD45902.1"/>
    </source>
</evidence>
<dbReference type="CDD" id="cd07247">
    <property type="entry name" value="SgaA_N_like"/>
    <property type="match status" value="1"/>
</dbReference>
<dbReference type="InterPro" id="IPR004360">
    <property type="entry name" value="Glyas_Fos-R_dOase_dom"/>
</dbReference>
<dbReference type="Pfam" id="PF00903">
    <property type="entry name" value="Glyoxalase"/>
    <property type="match status" value="1"/>
</dbReference>
<dbReference type="Gene3D" id="3.10.180.10">
    <property type="entry name" value="2,3-Dihydroxybiphenyl 1,2-Dioxygenase, domain 1"/>
    <property type="match status" value="1"/>
</dbReference>
<dbReference type="PANTHER" id="PTHR33993:SF2">
    <property type="entry name" value="VOC DOMAIN-CONTAINING PROTEIN"/>
    <property type="match status" value="1"/>
</dbReference>
<protein>
    <recommendedName>
        <fullName evidence="1">Glyoxalase/fosfomycin resistance/dioxygenase domain-containing protein</fullName>
    </recommendedName>
</protein>
<proteinExistence type="predicted"/>
<dbReference type="AlphaFoldDB" id="A0A2J6S562"/>
<gene>
    <name evidence="2" type="ORF">L207DRAFT_561386</name>
</gene>
<accession>A0A2J6S562</accession>